<protein>
    <recommendedName>
        <fullName evidence="4">5'-nucleotidase SurE</fullName>
        <ecNumber evidence="4">3.1.3.5</ecNumber>
    </recommendedName>
    <alternativeName>
        <fullName evidence="4">Nucleoside 5'-monophosphate phosphohydrolase</fullName>
    </alternativeName>
</protein>
<dbReference type="InterPro" id="IPR002828">
    <property type="entry name" value="SurE-like_Pase/nucleotidase"/>
</dbReference>
<evidence type="ECO:0000313" key="6">
    <source>
        <dbReference type="EMBL" id="BES81214.1"/>
    </source>
</evidence>
<dbReference type="NCBIfam" id="NF010544">
    <property type="entry name" value="PRK13934.1"/>
    <property type="match status" value="1"/>
</dbReference>
<evidence type="ECO:0000256" key="3">
    <source>
        <dbReference type="ARBA" id="ARBA00022801"/>
    </source>
</evidence>
<evidence type="ECO:0000259" key="5">
    <source>
        <dbReference type="Pfam" id="PF01975"/>
    </source>
</evidence>
<feature type="binding site" evidence="4">
    <location>
        <position position="103"/>
    </location>
    <ligand>
        <name>a divalent metal cation</name>
        <dbReference type="ChEBI" id="CHEBI:60240"/>
    </ligand>
</feature>
<keyword evidence="3 4" id="KW-0378">Hydrolase</keyword>
<evidence type="ECO:0000256" key="2">
    <source>
        <dbReference type="ARBA" id="ARBA00022723"/>
    </source>
</evidence>
<comment type="cofactor">
    <cofactor evidence="4">
        <name>a divalent metal cation</name>
        <dbReference type="ChEBI" id="CHEBI:60240"/>
    </cofactor>
    <text evidence="4">Binds 1 divalent metal cation per subunit.</text>
</comment>
<comment type="subcellular location">
    <subcellularLocation>
        <location evidence="4">Cytoplasm</location>
    </subcellularLocation>
</comment>
<proteinExistence type="inferred from homology"/>
<accession>A0ABM8IUH5</accession>
<evidence type="ECO:0000256" key="1">
    <source>
        <dbReference type="ARBA" id="ARBA00011062"/>
    </source>
</evidence>
<dbReference type="EC" id="3.1.3.5" evidence="4"/>
<keyword evidence="4" id="KW-0963">Cytoplasm</keyword>
<feature type="binding site" evidence="4">
    <location>
        <position position="18"/>
    </location>
    <ligand>
        <name>a divalent metal cation</name>
        <dbReference type="ChEBI" id="CHEBI:60240"/>
    </ligand>
</feature>
<dbReference type="Proteomes" id="UP001341135">
    <property type="component" value="Chromosome"/>
</dbReference>
<reference evidence="6 7" key="1">
    <citation type="submission" date="2023-09" db="EMBL/GenBank/DDBJ databases">
        <title>Pyrofollis japonicus gen. nov. sp. nov., a novel member of the family Pyrodictiaceae isolated from the Iheya North hydrothermal field.</title>
        <authorList>
            <person name="Miyazaki U."/>
            <person name="Sanari M."/>
            <person name="Tame A."/>
            <person name="Kitajima M."/>
            <person name="Okamoto A."/>
            <person name="Sawayama S."/>
            <person name="Miyazaki J."/>
            <person name="Takai K."/>
            <person name="Nakagawa S."/>
        </authorList>
    </citation>
    <scope>NUCLEOTIDE SEQUENCE [LARGE SCALE GENOMIC DNA]</scope>
    <source>
        <strain evidence="6 7">AV2</strain>
    </source>
</reference>
<feature type="domain" description="Survival protein SurE-like phosphatase/nucleotidase" evidence="5">
    <location>
        <begin position="12"/>
        <end position="195"/>
    </location>
</feature>
<dbReference type="Gene3D" id="3.40.1210.10">
    <property type="entry name" value="Survival protein SurE-like phosphatase/nucleotidase"/>
    <property type="match status" value="1"/>
</dbReference>
<keyword evidence="4" id="KW-0547">Nucleotide-binding</keyword>
<dbReference type="Pfam" id="PF01975">
    <property type="entry name" value="SurE"/>
    <property type="match status" value="1"/>
</dbReference>
<dbReference type="HAMAP" id="MF_00060">
    <property type="entry name" value="SurE"/>
    <property type="match status" value="1"/>
</dbReference>
<keyword evidence="7" id="KW-1185">Reference proteome</keyword>
<comment type="function">
    <text evidence="4">Nucleotidase that shows phosphatase activity on nucleoside 5'-monophosphates.</text>
</comment>
<feature type="binding site" evidence="4">
    <location>
        <position position="48"/>
    </location>
    <ligand>
        <name>a divalent metal cation</name>
        <dbReference type="ChEBI" id="CHEBI:60240"/>
    </ligand>
</feature>
<evidence type="ECO:0000256" key="4">
    <source>
        <dbReference type="HAMAP-Rule" id="MF_00060"/>
    </source>
</evidence>
<feature type="binding site" evidence="4">
    <location>
        <position position="17"/>
    </location>
    <ligand>
        <name>a divalent metal cation</name>
        <dbReference type="ChEBI" id="CHEBI:60240"/>
    </ligand>
</feature>
<gene>
    <name evidence="4 6" type="primary">surE</name>
    <name evidence="6" type="ORF">PABY_07810</name>
</gene>
<dbReference type="InterPro" id="IPR030048">
    <property type="entry name" value="SurE"/>
</dbReference>
<keyword evidence="2 4" id="KW-0479">Metal-binding</keyword>
<dbReference type="EMBL" id="AP028907">
    <property type="protein sequence ID" value="BES81214.1"/>
    <property type="molecule type" value="Genomic_DNA"/>
</dbReference>
<dbReference type="InterPro" id="IPR036523">
    <property type="entry name" value="SurE-like_sf"/>
</dbReference>
<dbReference type="NCBIfam" id="TIGR00087">
    <property type="entry name" value="surE"/>
    <property type="match status" value="1"/>
</dbReference>
<dbReference type="SUPFAM" id="SSF64167">
    <property type="entry name" value="SurE-like"/>
    <property type="match status" value="1"/>
</dbReference>
<comment type="catalytic activity">
    <reaction evidence="4">
        <text>a ribonucleoside 5'-phosphate + H2O = a ribonucleoside + phosphate</text>
        <dbReference type="Rhea" id="RHEA:12484"/>
        <dbReference type="ChEBI" id="CHEBI:15377"/>
        <dbReference type="ChEBI" id="CHEBI:18254"/>
        <dbReference type="ChEBI" id="CHEBI:43474"/>
        <dbReference type="ChEBI" id="CHEBI:58043"/>
        <dbReference type="EC" id="3.1.3.5"/>
    </reaction>
</comment>
<dbReference type="PANTHER" id="PTHR30457:SF0">
    <property type="entry name" value="PHOSPHATASE, PUTATIVE (AFU_ORTHOLOGUE AFUA_4G01070)-RELATED"/>
    <property type="match status" value="1"/>
</dbReference>
<evidence type="ECO:0000313" key="7">
    <source>
        <dbReference type="Proteomes" id="UP001341135"/>
    </source>
</evidence>
<name>A0ABM8IUH5_9CREN</name>
<sequence length="280" mass="30525">MYGVVSPDSPKILVTNDDGVHSPGLRLLYEAVKDLGKAYVLAPETPKSASGLGITLHKPLRITKVKLWGDVDVYMTNGTPSDVIYLAIEEFSPRFDIVVSGVNIGDNTSIQVILSSGTVGAAAQAALLGIPGIAFSANVDEASQLEEDKETWNNMKKIVRRIVLWVLENGIPQGADLLSVNFPRRVAPGTRVKIAPAARVKFLQKVSVLYDPRGRKYYWLYGTLVDPEPGSDVYVVHVENAIAITPLSLDMNIPRGTWESITEKLKPIVSMLEAELSKSE</sequence>
<organism evidence="6 7">
    <name type="scientific">Pyrodictium abyssi</name>
    <dbReference type="NCBI Taxonomy" id="54256"/>
    <lineage>
        <taxon>Archaea</taxon>
        <taxon>Thermoproteota</taxon>
        <taxon>Thermoprotei</taxon>
        <taxon>Desulfurococcales</taxon>
        <taxon>Pyrodictiaceae</taxon>
        <taxon>Pyrodictium</taxon>
    </lineage>
</organism>
<dbReference type="PANTHER" id="PTHR30457">
    <property type="entry name" value="5'-NUCLEOTIDASE SURE"/>
    <property type="match status" value="1"/>
</dbReference>
<comment type="similarity">
    <text evidence="1 4">Belongs to the SurE nucleotidase family.</text>
</comment>